<evidence type="ECO:0000313" key="3">
    <source>
        <dbReference type="Proteomes" id="UP000276128"/>
    </source>
</evidence>
<proteinExistence type="predicted"/>
<gene>
    <name evidence="2" type="ORF">EJQ19_11710</name>
</gene>
<evidence type="ECO:0000256" key="1">
    <source>
        <dbReference type="SAM" id="Phobius"/>
    </source>
</evidence>
<evidence type="ECO:0000313" key="2">
    <source>
        <dbReference type="EMBL" id="RTE09530.1"/>
    </source>
</evidence>
<feature type="transmembrane region" description="Helical" evidence="1">
    <location>
        <begin position="196"/>
        <end position="216"/>
    </location>
</feature>
<feature type="transmembrane region" description="Helical" evidence="1">
    <location>
        <begin position="119"/>
        <end position="140"/>
    </location>
</feature>
<reference evidence="2 3" key="1">
    <citation type="submission" date="2018-12" db="EMBL/GenBank/DDBJ databases">
        <title>Bacillus ochoae sp. nov., Paenibacillus whitsoniae sp. nov., Paenibacillus spiritus sp. nov. Isolated from the Mars Exploration Rover during spacecraft assembly.</title>
        <authorList>
            <person name="Seuylemezian A."/>
            <person name="Vaishampayan P."/>
        </authorList>
    </citation>
    <scope>NUCLEOTIDE SEQUENCE [LARGE SCALE GENOMIC DNA]</scope>
    <source>
        <strain evidence="2 3">MER 54</strain>
    </source>
</reference>
<dbReference type="PANTHER" id="PTHR36434:SF1">
    <property type="entry name" value="MEMBRANE PROTEASE YUGP-RELATED"/>
    <property type="match status" value="1"/>
</dbReference>
<dbReference type="InterPro" id="IPR007395">
    <property type="entry name" value="Zn_peptidase_2"/>
</dbReference>
<feature type="transmembrane region" description="Helical" evidence="1">
    <location>
        <begin position="145"/>
        <end position="163"/>
    </location>
</feature>
<organism evidence="2 3">
    <name type="scientific">Paenibacillus whitsoniae</name>
    <dbReference type="NCBI Taxonomy" id="2496558"/>
    <lineage>
        <taxon>Bacteria</taxon>
        <taxon>Bacillati</taxon>
        <taxon>Bacillota</taxon>
        <taxon>Bacilli</taxon>
        <taxon>Bacillales</taxon>
        <taxon>Paenibacillaceae</taxon>
        <taxon>Paenibacillus</taxon>
    </lineage>
</organism>
<name>A0A3S0CAE2_9BACL</name>
<dbReference type="Pfam" id="PF04298">
    <property type="entry name" value="Zn_peptidase_2"/>
    <property type="match status" value="1"/>
</dbReference>
<keyword evidence="1" id="KW-0812">Transmembrane</keyword>
<dbReference type="RefSeq" id="WP_126141409.1">
    <property type="nucleotide sequence ID" value="NZ_RXHU01000031.1"/>
</dbReference>
<accession>A0A3S0CAE2</accession>
<dbReference type="Proteomes" id="UP000276128">
    <property type="component" value="Unassembled WGS sequence"/>
</dbReference>
<protein>
    <submittedName>
        <fullName evidence="2">Peptidase</fullName>
    </submittedName>
</protein>
<keyword evidence="1" id="KW-0472">Membrane</keyword>
<dbReference type="PANTHER" id="PTHR36434">
    <property type="entry name" value="MEMBRANE PROTEASE YUGP-RELATED"/>
    <property type="match status" value="1"/>
</dbReference>
<dbReference type="AlphaFoldDB" id="A0A3S0CAE2"/>
<keyword evidence="3" id="KW-1185">Reference proteome</keyword>
<dbReference type="OrthoDB" id="9784298at2"/>
<comment type="caution">
    <text evidence="2">The sequence shown here is derived from an EMBL/GenBank/DDBJ whole genome shotgun (WGS) entry which is preliminary data.</text>
</comment>
<keyword evidence="1" id="KW-1133">Transmembrane helix</keyword>
<dbReference type="EMBL" id="RXHU01000031">
    <property type="protein sequence ID" value="RTE09530.1"/>
    <property type="molecule type" value="Genomic_DNA"/>
</dbReference>
<sequence>MFFHPMDFLIIIAFALSLWASFRVRGTFNKWSEVPVYSGMTGAEAARRMLDANGLYNVPVEAVPGALTDHYDPMSRVVRLSEPVYYQNSISAVAVACHEVGHAVQHEVHYPMLVARHKMFPVVNFASGIAPILILAGFFFQQLPWLLGLGILFFSCAVAFQLITLPVEFNASSRARDMMIAEGFITNEEERGVAKVLNAAALTYVAAALISVLELLKYIMIFTGRNNDE</sequence>